<name>A0A2T3MLF5_9GAMM</name>
<dbReference type="Gene3D" id="3.40.50.1820">
    <property type="entry name" value="alpha/beta hydrolase"/>
    <property type="match status" value="1"/>
</dbReference>
<dbReference type="PANTHER" id="PTHR43433">
    <property type="entry name" value="HYDROLASE, ALPHA/BETA FOLD FAMILY PROTEIN"/>
    <property type="match status" value="1"/>
</dbReference>
<reference evidence="2 3" key="1">
    <citation type="submission" date="2018-03" db="EMBL/GenBank/DDBJ databases">
        <title>Whole genome sequencing of Histamine producing bacteria.</title>
        <authorList>
            <person name="Butler K."/>
        </authorList>
    </citation>
    <scope>NUCLEOTIDE SEQUENCE [LARGE SCALE GENOMIC DNA]</scope>
    <source>
        <strain evidence="2 3">DSM 16190</strain>
    </source>
</reference>
<dbReference type="AlphaFoldDB" id="A0A2T3MLF5"/>
<dbReference type="Pfam" id="PF00561">
    <property type="entry name" value="Abhydrolase_1"/>
    <property type="match status" value="1"/>
</dbReference>
<comment type="caution">
    <text evidence="2">The sequence shown here is derived from an EMBL/GenBank/DDBJ whole genome shotgun (WGS) entry which is preliminary data.</text>
</comment>
<keyword evidence="3" id="KW-1185">Reference proteome</keyword>
<dbReference type="SUPFAM" id="SSF53474">
    <property type="entry name" value="alpha/beta-Hydrolases"/>
    <property type="match status" value="1"/>
</dbReference>
<organism evidence="2 3">
    <name type="scientific">Photobacterium lipolyticum</name>
    <dbReference type="NCBI Taxonomy" id="266810"/>
    <lineage>
        <taxon>Bacteria</taxon>
        <taxon>Pseudomonadati</taxon>
        <taxon>Pseudomonadota</taxon>
        <taxon>Gammaproteobacteria</taxon>
        <taxon>Vibrionales</taxon>
        <taxon>Vibrionaceae</taxon>
        <taxon>Photobacterium</taxon>
    </lineage>
</organism>
<evidence type="ECO:0000313" key="3">
    <source>
        <dbReference type="Proteomes" id="UP000240904"/>
    </source>
</evidence>
<dbReference type="PANTHER" id="PTHR43433:SF5">
    <property type="entry name" value="AB HYDROLASE-1 DOMAIN-CONTAINING PROTEIN"/>
    <property type="match status" value="1"/>
</dbReference>
<gene>
    <name evidence="2" type="ORF">C9I89_22235</name>
</gene>
<dbReference type="Proteomes" id="UP000240904">
    <property type="component" value="Unassembled WGS sequence"/>
</dbReference>
<evidence type="ECO:0000259" key="1">
    <source>
        <dbReference type="Pfam" id="PF00561"/>
    </source>
</evidence>
<dbReference type="OrthoDB" id="9796770at2"/>
<evidence type="ECO:0000313" key="2">
    <source>
        <dbReference type="EMBL" id="PSV97172.1"/>
    </source>
</evidence>
<dbReference type="GO" id="GO:0016787">
    <property type="term" value="F:hydrolase activity"/>
    <property type="evidence" value="ECO:0007669"/>
    <property type="project" value="UniProtKB-KW"/>
</dbReference>
<sequence>MTDFNSVIDSIPEDYMIIGIDLRGHGKSTIGNKELSYAQYQSDVVAVLNHLKISSFSLFGFSDGGIVSYRLAASVSSNVEQLITLGSQWRLEENDPSIECLGGVTSGDWNEMFPDSVAYYNESNPQPDFELL</sequence>
<dbReference type="InterPro" id="IPR029058">
    <property type="entry name" value="AB_hydrolase_fold"/>
</dbReference>
<feature type="domain" description="AB hydrolase-1" evidence="1">
    <location>
        <begin position="7"/>
        <end position="93"/>
    </location>
</feature>
<dbReference type="InterPro" id="IPR000073">
    <property type="entry name" value="AB_hydrolase_1"/>
</dbReference>
<proteinExistence type="predicted"/>
<keyword evidence="2" id="KW-0378">Hydrolase</keyword>
<accession>A0A2T3MLF5</accession>
<dbReference type="EMBL" id="PYMC01000054">
    <property type="protein sequence ID" value="PSV97172.1"/>
    <property type="molecule type" value="Genomic_DNA"/>
</dbReference>
<dbReference type="InterPro" id="IPR050471">
    <property type="entry name" value="AB_hydrolase"/>
</dbReference>
<protein>
    <submittedName>
        <fullName evidence="2">Alpha/beta hydrolase</fullName>
    </submittedName>
</protein>
<feature type="non-terminal residue" evidence="2">
    <location>
        <position position="132"/>
    </location>
</feature>